<name>A0A6J4RNJ4_9ACTN</name>
<feature type="region of interest" description="Disordered" evidence="1">
    <location>
        <begin position="1"/>
        <end position="56"/>
    </location>
</feature>
<organism evidence="2">
    <name type="scientific">uncultured Solirubrobacteraceae bacterium</name>
    <dbReference type="NCBI Taxonomy" id="1162706"/>
    <lineage>
        <taxon>Bacteria</taxon>
        <taxon>Bacillati</taxon>
        <taxon>Actinomycetota</taxon>
        <taxon>Thermoleophilia</taxon>
        <taxon>Solirubrobacterales</taxon>
        <taxon>Solirubrobacteraceae</taxon>
        <taxon>environmental samples</taxon>
    </lineage>
</organism>
<proteinExistence type="predicted"/>
<accession>A0A6J4RNJ4</accession>
<sequence length="56" mass="6054">MSEERLDPETPASAHPDAAQRHGDALLEGSGSRHGTPPKESRLSDEDDEVSGDEQR</sequence>
<gene>
    <name evidence="2" type="ORF">AVDCRST_MAG38-1767</name>
</gene>
<protein>
    <submittedName>
        <fullName evidence="2">Uncharacterized protein</fullName>
    </submittedName>
</protein>
<dbReference type="EMBL" id="CADCVJ010000149">
    <property type="protein sequence ID" value="CAA9477213.1"/>
    <property type="molecule type" value="Genomic_DNA"/>
</dbReference>
<reference evidence="2" key="1">
    <citation type="submission" date="2020-02" db="EMBL/GenBank/DDBJ databases">
        <authorList>
            <person name="Meier V. D."/>
        </authorList>
    </citation>
    <scope>NUCLEOTIDE SEQUENCE</scope>
    <source>
        <strain evidence="2">AVDCRST_MAG38</strain>
    </source>
</reference>
<feature type="compositionally biased region" description="Acidic residues" evidence="1">
    <location>
        <begin position="45"/>
        <end position="56"/>
    </location>
</feature>
<evidence type="ECO:0000313" key="2">
    <source>
        <dbReference type="EMBL" id="CAA9477213.1"/>
    </source>
</evidence>
<dbReference type="AlphaFoldDB" id="A0A6J4RNJ4"/>
<evidence type="ECO:0000256" key="1">
    <source>
        <dbReference type="SAM" id="MobiDB-lite"/>
    </source>
</evidence>